<dbReference type="HOGENOM" id="CLU_2721023_0_0_6"/>
<gene>
    <name evidence="1" type="ORF">THII_2031</name>
</gene>
<accession>A0A090AEE3</accession>
<evidence type="ECO:0000313" key="2">
    <source>
        <dbReference type="Proteomes" id="UP000031623"/>
    </source>
</evidence>
<dbReference type="EMBL" id="AP014633">
    <property type="protein sequence ID" value="BAP56328.1"/>
    <property type="molecule type" value="Genomic_DNA"/>
</dbReference>
<dbReference type="KEGG" id="tig:THII_2031"/>
<dbReference type="Proteomes" id="UP000031623">
    <property type="component" value="Chromosome"/>
</dbReference>
<keyword evidence="2" id="KW-1185">Reference proteome</keyword>
<sequence length="72" mass="8399">MQVTKGIYENGVIYPFDDIQIKGKKYVIITFLDETEFSLPESQEDLKSIIFSQFSALEPDWNAEGMDKYDRL</sequence>
<protein>
    <submittedName>
        <fullName evidence="1">Uncharacterized protein</fullName>
    </submittedName>
</protein>
<dbReference type="STRING" id="40754.THII_2031"/>
<proteinExistence type="predicted"/>
<dbReference type="OrthoDB" id="428699at2"/>
<evidence type="ECO:0000313" key="1">
    <source>
        <dbReference type="EMBL" id="BAP56328.1"/>
    </source>
</evidence>
<reference evidence="1 2" key="1">
    <citation type="journal article" date="2014" name="ISME J.">
        <title>Ecophysiology of Thioploca ingrica as revealed by the complete genome sequence supplemented with proteomic evidence.</title>
        <authorList>
            <person name="Kojima H."/>
            <person name="Ogura Y."/>
            <person name="Yamamoto N."/>
            <person name="Togashi T."/>
            <person name="Mori H."/>
            <person name="Watanabe T."/>
            <person name="Nemoto F."/>
            <person name="Kurokawa K."/>
            <person name="Hayashi T."/>
            <person name="Fukui M."/>
        </authorList>
    </citation>
    <scope>NUCLEOTIDE SEQUENCE [LARGE SCALE GENOMIC DNA]</scope>
</reference>
<dbReference type="AlphaFoldDB" id="A0A090AEE3"/>
<name>A0A090AEE3_9GAMM</name>
<organism evidence="1 2">
    <name type="scientific">Thioploca ingrica</name>
    <dbReference type="NCBI Taxonomy" id="40754"/>
    <lineage>
        <taxon>Bacteria</taxon>
        <taxon>Pseudomonadati</taxon>
        <taxon>Pseudomonadota</taxon>
        <taxon>Gammaproteobacteria</taxon>
        <taxon>Thiotrichales</taxon>
        <taxon>Thiotrichaceae</taxon>
        <taxon>Thioploca</taxon>
    </lineage>
</organism>
<dbReference type="SUPFAM" id="SSF141694">
    <property type="entry name" value="AF2212/PG0164-like"/>
    <property type="match status" value="1"/>
</dbReference>